<organism evidence="2">
    <name type="scientific">Bodo saltans virus</name>
    <dbReference type="NCBI Taxonomy" id="2024608"/>
    <lineage>
        <taxon>Viruses</taxon>
        <taxon>Varidnaviria</taxon>
        <taxon>Bamfordvirae</taxon>
        <taxon>Nucleocytoviricota</taxon>
        <taxon>Megaviricetes</taxon>
        <taxon>Imitervirales</taxon>
        <taxon>Mimiviridae</taxon>
        <taxon>Klosneuvirinae</taxon>
        <taxon>Theiavirus</taxon>
        <taxon>Theiavirus salishense</taxon>
    </lineage>
</organism>
<evidence type="ECO:0000256" key="1">
    <source>
        <dbReference type="SAM" id="MobiDB-lite"/>
    </source>
</evidence>
<protein>
    <submittedName>
        <fullName evidence="2">Uncharacterized protein</fullName>
    </submittedName>
</protein>
<feature type="region of interest" description="Disordered" evidence="1">
    <location>
        <begin position="1"/>
        <end position="22"/>
    </location>
</feature>
<evidence type="ECO:0000313" key="3">
    <source>
        <dbReference type="Proteomes" id="UP000240325"/>
    </source>
</evidence>
<evidence type="ECO:0000313" key="2">
    <source>
        <dbReference type="EMBL" id="ATZ81127.1"/>
    </source>
</evidence>
<dbReference type="Proteomes" id="UP000240325">
    <property type="component" value="Segment"/>
</dbReference>
<keyword evidence="3" id="KW-1185">Reference proteome</keyword>
<dbReference type="EMBL" id="MF782455">
    <property type="protein sequence ID" value="ATZ81127.1"/>
    <property type="molecule type" value="Genomic_DNA"/>
</dbReference>
<name>A0A2H4UW57_9VIRU</name>
<sequence length="114" mass="13237">MKQLYKKKSSPSQLQPPQSEVEKNAPITLSLPLWQIQPYQSEVKKNAQLANNCDYDYKNEYVEYVIDKENIRGKLYDGDSSLGMLSFLRAYDKTGCEKKPKTRNEKSRNLISEI</sequence>
<proteinExistence type="predicted"/>
<accession>A0A2H4UW57</accession>
<gene>
    <name evidence="2" type="ORF">BMW23_1083</name>
</gene>
<reference evidence="2" key="1">
    <citation type="journal article" date="2017" name="Elife">
        <title>The kinetoplastid-infecting Bodo saltans virus (BsV), a window into the most abundant giant viruses in the sea.</title>
        <authorList>
            <person name="Deeg C.M."/>
            <person name="Chow C.-E.T."/>
            <person name="Suttle C.A."/>
        </authorList>
    </citation>
    <scope>NUCLEOTIDE SEQUENCE</scope>
    <source>
        <strain evidence="2">NG1</strain>
    </source>
</reference>
<feature type="compositionally biased region" description="Low complexity" evidence="1">
    <location>
        <begin position="10"/>
        <end position="19"/>
    </location>
</feature>